<dbReference type="RefSeq" id="WP_211631325.1">
    <property type="nucleotide sequence ID" value="NZ_CP073100.1"/>
</dbReference>
<feature type="transmembrane region" description="Helical" evidence="6">
    <location>
        <begin position="65"/>
        <end position="87"/>
    </location>
</feature>
<dbReference type="InterPro" id="IPR007267">
    <property type="entry name" value="GtrA_DPMS_TM"/>
</dbReference>
<keyword evidence="3 6" id="KW-0812">Transmembrane</keyword>
<protein>
    <submittedName>
        <fullName evidence="8">GtrA family protein</fullName>
    </submittedName>
</protein>
<comment type="subcellular location">
    <subcellularLocation>
        <location evidence="1">Membrane</location>
        <topology evidence="1">Multi-pass membrane protein</topology>
    </subcellularLocation>
</comment>
<sequence length="128" mass="13821">MKLSVQVIRFGCVGVAAMLVHLGVVSVLVPGGMSPLVANVAAFTVAFQVSYGGHRRWTFEADGGWGAYLRMLAVSLASFALNEAMYAGLLRFTTLDYRAALFLVLVVVAFLTFAASRLWVFTRGEQPS</sequence>
<evidence type="ECO:0000256" key="2">
    <source>
        <dbReference type="ARBA" id="ARBA00009399"/>
    </source>
</evidence>
<evidence type="ECO:0000256" key="4">
    <source>
        <dbReference type="ARBA" id="ARBA00022989"/>
    </source>
</evidence>
<keyword evidence="5 6" id="KW-0472">Membrane</keyword>
<dbReference type="AlphaFoldDB" id="A0A975G9C0"/>
<organism evidence="8 9">
    <name type="scientific">Luteolibacter ambystomatis</name>
    <dbReference type="NCBI Taxonomy" id="2824561"/>
    <lineage>
        <taxon>Bacteria</taxon>
        <taxon>Pseudomonadati</taxon>
        <taxon>Verrucomicrobiota</taxon>
        <taxon>Verrucomicrobiia</taxon>
        <taxon>Verrucomicrobiales</taxon>
        <taxon>Verrucomicrobiaceae</taxon>
        <taxon>Luteolibacter</taxon>
    </lineage>
</organism>
<feature type="transmembrane region" description="Helical" evidence="6">
    <location>
        <begin position="7"/>
        <end position="29"/>
    </location>
</feature>
<comment type="similarity">
    <text evidence="2">Belongs to the GtrA family.</text>
</comment>
<dbReference type="Pfam" id="PF04138">
    <property type="entry name" value="GtrA_DPMS_TM"/>
    <property type="match status" value="1"/>
</dbReference>
<proteinExistence type="inferred from homology"/>
<dbReference type="Proteomes" id="UP000676169">
    <property type="component" value="Chromosome"/>
</dbReference>
<evidence type="ECO:0000259" key="7">
    <source>
        <dbReference type="Pfam" id="PF04138"/>
    </source>
</evidence>
<dbReference type="GO" id="GO:0000271">
    <property type="term" value="P:polysaccharide biosynthetic process"/>
    <property type="evidence" value="ECO:0007669"/>
    <property type="project" value="InterPro"/>
</dbReference>
<dbReference type="InterPro" id="IPR051401">
    <property type="entry name" value="GtrA_CellWall_Glycosyl"/>
</dbReference>
<evidence type="ECO:0000256" key="3">
    <source>
        <dbReference type="ARBA" id="ARBA00022692"/>
    </source>
</evidence>
<feature type="transmembrane region" description="Helical" evidence="6">
    <location>
        <begin position="99"/>
        <end position="120"/>
    </location>
</feature>
<dbReference type="EMBL" id="CP073100">
    <property type="protein sequence ID" value="QUE51186.1"/>
    <property type="molecule type" value="Genomic_DNA"/>
</dbReference>
<evidence type="ECO:0000256" key="1">
    <source>
        <dbReference type="ARBA" id="ARBA00004141"/>
    </source>
</evidence>
<keyword evidence="4 6" id="KW-1133">Transmembrane helix</keyword>
<accession>A0A975G9C0</accession>
<evidence type="ECO:0000256" key="6">
    <source>
        <dbReference type="SAM" id="Phobius"/>
    </source>
</evidence>
<gene>
    <name evidence="8" type="ORF">KBB96_20325</name>
</gene>
<dbReference type="GO" id="GO:0005886">
    <property type="term" value="C:plasma membrane"/>
    <property type="evidence" value="ECO:0007669"/>
    <property type="project" value="TreeGrafter"/>
</dbReference>
<reference evidence="8" key="1">
    <citation type="submission" date="2021-04" db="EMBL/GenBank/DDBJ databases">
        <title>Luteolibacter sp. 32A isolated from the skin of an Anderson's salamander (Ambystoma andersonii).</title>
        <authorList>
            <person name="Spergser J."/>
            <person name="Busse H.-J."/>
        </authorList>
    </citation>
    <scope>NUCLEOTIDE SEQUENCE</scope>
    <source>
        <strain evidence="8">32A</strain>
    </source>
</reference>
<dbReference type="PANTHER" id="PTHR38459:SF1">
    <property type="entry name" value="PROPHAGE BACTOPRENOL-LINKED GLUCOSE TRANSLOCASE HOMOLOG"/>
    <property type="match status" value="1"/>
</dbReference>
<name>A0A975G9C0_9BACT</name>
<evidence type="ECO:0000313" key="9">
    <source>
        <dbReference type="Proteomes" id="UP000676169"/>
    </source>
</evidence>
<keyword evidence="9" id="KW-1185">Reference proteome</keyword>
<dbReference type="KEGG" id="lamb:KBB96_20325"/>
<evidence type="ECO:0000256" key="5">
    <source>
        <dbReference type="ARBA" id="ARBA00023136"/>
    </source>
</evidence>
<dbReference type="PANTHER" id="PTHR38459">
    <property type="entry name" value="PROPHAGE BACTOPRENOL-LINKED GLUCOSE TRANSLOCASE HOMOLOG"/>
    <property type="match status" value="1"/>
</dbReference>
<evidence type="ECO:0000313" key="8">
    <source>
        <dbReference type="EMBL" id="QUE51186.1"/>
    </source>
</evidence>
<feature type="domain" description="GtrA/DPMS transmembrane" evidence="7">
    <location>
        <begin position="9"/>
        <end position="121"/>
    </location>
</feature>